<proteinExistence type="predicted"/>
<feature type="region of interest" description="Disordered" evidence="1">
    <location>
        <begin position="109"/>
        <end position="167"/>
    </location>
</feature>
<dbReference type="AlphaFoldDB" id="A0A699IAN2"/>
<evidence type="ECO:0000256" key="1">
    <source>
        <dbReference type="SAM" id="MobiDB-lite"/>
    </source>
</evidence>
<gene>
    <name evidence="2" type="ORF">Tci_506514</name>
</gene>
<dbReference type="EMBL" id="BKCJ010267879">
    <property type="protein sequence ID" value="GEZ34541.1"/>
    <property type="molecule type" value="Genomic_DNA"/>
</dbReference>
<accession>A0A699IAN2</accession>
<name>A0A699IAN2_TANCI</name>
<sequence>MLMSVSTVSLAELVPLLAAFVMCGLLPAILQSLTNVLTLFLDTFISDFKDSTVTYTKAPPSPDYVYGPEHTPSPVYVPEFVLKPVYLKFMPLEDDVLLAEELPLHAAVSPTADSPGYIPESDPKEDPEEDPKEDDEDPEEDPANYPTDRDDMRRRRSHPEMRLMMRRRMRTIQSYDNPAKSRNTIYSHPPPPIALPHTKAYVAILRAAAPSTYILAPQSKIPPYGTPPLLPIPLPTSSPPLILPSVGESSSAPTARPTGGFRAYYGFVDTLDDEIRQDPKREVDYGITDTWDEMLVGMSGAPTTDETEL</sequence>
<feature type="compositionally biased region" description="Acidic residues" evidence="1">
    <location>
        <begin position="123"/>
        <end position="142"/>
    </location>
</feature>
<feature type="non-terminal residue" evidence="2">
    <location>
        <position position="309"/>
    </location>
</feature>
<organism evidence="2">
    <name type="scientific">Tanacetum cinerariifolium</name>
    <name type="common">Dalmatian daisy</name>
    <name type="synonym">Chrysanthemum cinerariifolium</name>
    <dbReference type="NCBI Taxonomy" id="118510"/>
    <lineage>
        <taxon>Eukaryota</taxon>
        <taxon>Viridiplantae</taxon>
        <taxon>Streptophyta</taxon>
        <taxon>Embryophyta</taxon>
        <taxon>Tracheophyta</taxon>
        <taxon>Spermatophyta</taxon>
        <taxon>Magnoliopsida</taxon>
        <taxon>eudicotyledons</taxon>
        <taxon>Gunneridae</taxon>
        <taxon>Pentapetalae</taxon>
        <taxon>asterids</taxon>
        <taxon>campanulids</taxon>
        <taxon>Asterales</taxon>
        <taxon>Asteraceae</taxon>
        <taxon>Asteroideae</taxon>
        <taxon>Anthemideae</taxon>
        <taxon>Anthemidinae</taxon>
        <taxon>Tanacetum</taxon>
    </lineage>
</organism>
<protein>
    <submittedName>
        <fullName evidence="2">Uncharacterized protein</fullName>
    </submittedName>
</protein>
<evidence type="ECO:0000313" key="2">
    <source>
        <dbReference type="EMBL" id="GEZ34541.1"/>
    </source>
</evidence>
<reference evidence="2" key="1">
    <citation type="journal article" date="2019" name="Sci. Rep.">
        <title>Draft genome of Tanacetum cinerariifolium, the natural source of mosquito coil.</title>
        <authorList>
            <person name="Yamashiro T."/>
            <person name="Shiraishi A."/>
            <person name="Satake H."/>
            <person name="Nakayama K."/>
        </authorList>
    </citation>
    <scope>NUCLEOTIDE SEQUENCE</scope>
</reference>
<comment type="caution">
    <text evidence="2">The sequence shown here is derived from an EMBL/GenBank/DDBJ whole genome shotgun (WGS) entry which is preliminary data.</text>
</comment>
<feature type="compositionally biased region" description="Basic and acidic residues" evidence="1">
    <location>
        <begin position="147"/>
        <end position="163"/>
    </location>
</feature>